<dbReference type="Proteomes" id="UP000582837">
    <property type="component" value="Unassembled WGS sequence"/>
</dbReference>
<name>A0A841H634_9BACT</name>
<organism evidence="1 2">
    <name type="scientific">Longimicrobium terrae</name>
    <dbReference type="NCBI Taxonomy" id="1639882"/>
    <lineage>
        <taxon>Bacteria</taxon>
        <taxon>Pseudomonadati</taxon>
        <taxon>Gemmatimonadota</taxon>
        <taxon>Longimicrobiia</taxon>
        <taxon>Longimicrobiales</taxon>
        <taxon>Longimicrobiaceae</taxon>
        <taxon>Longimicrobium</taxon>
    </lineage>
</organism>
<dbReference type="AlphaFoldDB" id="A0A841H634"/>
<dbReference type="EMBL" id="JACHIA010000022">
    <property type="protein sequence ID" value="MBB6073199.1"/>
    <property type="molecule type" value="Genomic_DNA"/>
</dbReference>
<gene>
    <name evidence="1" type="ORF">HNQ61_004866</name>
</gene>
<reference evidence="1 2" key="1">
    <citation type="submission" date="2020-08" db="EMBL/GenBank/DDBJ databases">
        <title>Genomic Encyclopedia of Type Strains, Phase IV (KMG-IV): sequencing the most valuable type-strain genomes for metagenomic binning, comparative biology and taxonomic classification.</title>
        <authorList>
            <person name="Goeker M."/>
        </authorList>
    </citation>
    <scope>NUCLEOTIDE SEQUENCE [LARGE SCALE GENOMIC DNA]</scope>
    <source>
        <strain evidence="1 2">DSM 29007</strain>
    </source>
</reference>
<evidence type="ECO:0000313" key="1">
    <source>
        <dbReference type="EMBL" id="MBB6073199.1"/>
    </source>
</evidence>
<dbReference type="RefSeq" id="WP_170038696.1">
    <property type="nucleotide sequence ID" value="NZ_JABDTL010000002.1"/>
</dbReference>
<protein>
    <submittedName>
        <fullName evidence="1">Uncharacterized protein</fullName>
    </submittedName>
</protein>
<dbReference type="Pfam" id="PF19458">
    <property type="entry name" value="DUF5995"/>
    <property type="match status" value="1"/>
</dbReference>
<evidence type="ECO:0000313" key="2">
    <source>
        <dbReference type="Proteomes" id="UP000582837"/>
    </source>
</evidence>
<accession>A0A841H634</accession>
<comment type="caution">
    <text evidence="1">The sequence shown here is derived from an EMBL/GenBank/DDBJ whole genome shotgun (WGS) entry which is preliminary data.</text>
</comment>
<sequence>MNTTDSATAALPETIDQVLVRLNGILDDALRGGTRIGYFAALYERVTTNVRRALVAGNVFQDNARMERLDVVFANRFLAAWDEHSAGGQPSLAWRAAFALLDNPGPLVVQHLLVGMNAHINLDLGIAAATVAPTPDELQALWPDFKTINAVLSRLVKVVEDELGEISPRLERIEEIAPGLEDRVFDFGIDVARDVAWALATELSNTPREGWNAVIDARDGMVAEAGRALYPLHGIPGFVQSWIHGAESTDIRYNIQVVAE</sequence>
<proteinExistence type="predicted"/>
<dbReference type="InterPro" id="IPR046037">
    <property type="entry name" value="DUF5995"/>
</dbReference>
<keyword evidence="2" id="KW-1185">Reference proteome</keyword>